<dbReference type="AlphaFoldDB" id="A0A0F9URI6"/>
<protein>
    <submittedName>
        <fullName evidence="1">Uncharacterized protein</fullName>
    </submittedName>
</protein>
<accession>A0A0F9URI6</accession>
<proteinExistence type="predicted"/>
<reference evidence="1" key="1">
    <citation type="journal article" date="2015" name="Nature">
        <title>Complex archaea that bridge the gap between prokaryotes and eukaryotes.</title>
        <authorList>
            <person name="Spang A."/>
            <person name="Saw J.H."/>
            <person name="Jorgensen S.L."/>
            <person name="Zaremba-Niedzwiedzka K."/>
            <person name="Martijn J."/>
            <person name="Lind A.E."/>
            <person name="van Eijk R."/>
            <person name="Schleper C."/>
            <person name="Guy L."/>
            <person name="Ettema T.J."/>
        </authorList>
    </citation>
    <scope>NUCLEOTIDE SEQUENCE</scope>
</reference>
<gene>
    <name evidence="1" type="ORF">LCGC14_0232480</name>
</gene>
<name>A0A0F9URI6_9ZZZZ</name>
<evidence type="ECO:0000313" key="1">
    <source>
        <dbReference type="EMBL" id="KKN90132.1"/>
    </source>
</evidence>
<organism evidence="1">
    <name type="scientific">marine sediment metagenome</name>
    <dbReference type="NCBI Taxonomy" id="412755"/>
    <lineage>
        <taxon>unclassified sequences</taxon>
        <taxon>metagenomes</taxon>
        <taxon>ecological metagenomes</taxon>
    </lineage>
</organism>
<dbReference type="EMBL" id="LAZR01000113">
    <property type="protein sequence ID" value="KKN90132.1"/>
    <property type="molecule type" value="Genomic_DNA"/>
</dbReference>
<sequence length="73" mass="8298">MPSELNDQFIIMIPGPGRVWEGGLSFLIGTRRAIITNWASIHHYTYVGSIVCFLGVFDNLNEATLFRNMYNAF</sequence>
<comment type="caution">
    <text evidence="1">The sequence shown here is derived from an EMBL/GenBank/DDBJ whole genome shotgun (WGS) entry which is preliminary data.</text>
</comment>